<dbReference type="InterPro" id="IPR016120">
    <property type="entry name" value="Sig_transdc_His_kin_SpoOB"/>
</dbReference>
<dbReference type="OrthoDB" id="2375606at2"/>
<dbReference type="GO" id="GO:0000155">
    <property type="term" value="F:phosphorelay sensor kinase activity"/>
    <property type="evidence" value="ECO:0007669"/>
    <property type="project" value="InterPro"/>
</dbReference>
<name>A0A0U1P1Y5_9BACI</name>
<evidence type="ECO:0000313" key="6">
    <source>
        <dbReference type="Proteomes" id="UP000199087"/>
    </source>
</evidence>
<organism evidence="5 6">
    <name type="scientific">Neobacillus massiliamazoniensis</name>
    <dbReference type="NCBI Taxonomy" id="1499688"/>
    <lineage>
        <taxon>Bacteria</taxon>
        <taxon>Bacillati</taxon>
        <taxon>Bacillota</taxon>
        <taxon>Bacilli</taxon>
        <taxon>Bacillales</taxon>
        <taxon>Bacillaceae</taxon>
        <taxon>Neobacillus</taxon>
    </lineage>
</organism>
<keyword evidence="1" id="KW-0597">Phosphoprotein</keyword>
<sequence length="184" mass="21974">MYKEWDIVEVLRHSRHDWLNRLQLIKGNLDLNRIDRVKEIIDEIIIEAQHETRLSNLHMPRFASLLLKSNWENRFFKLEYEVLEDTTSLEINENLMTDWTNSFFSCLNKSVETFHENHLSITIEPNPDGVRFFFDFSGIITNSERMKNFLAEQVTTMSIEVKEFSNDELAIEVFMPFLQECDSY</sequence>
<evidence type="ECO:0000259" key="4">
    <source>
        <dbReference type="SMART" id="SM01317"/>
    </source>
</evidence>
<gene>
    <name evidence="5" type="primary">spo0B</name>
    <name evidence="5" type="ORF">BN000_04294</name>
</gene>
<dbReference type="InterPro" id="IPR037100">
    <property type="entry name" value="Spo0B_C_sf"/>
</dbReference>
<dbReference type="Proteomes" id="UP000199087">
    <property type="component" value="Unassembled WGS sequence"/>
</dbReference>
<evidence type="ECO:0000256" key="1">
    <source>
        <dbReference type="ARBA" id="ARBA00022553"/>
    </source>
</evidence>
<keyword evidence="6" id="KW-1185">Reference proteome</keyword>
<evidence type="ECO:0000256" key="2">
    <source>
        <dbReference type="ARBA" id="ARBA00022679"/>
    </source>
</evidence>
<evidence type="ECO:0000256" key="3">
    <source>
        <dbReference type="ARBA" id="ARBA00022777"/>
    </source>
</evidence>
<dbReference type="EMBL" id="CVRB01000004">
    <property type="protein sequence ID" value="CRK84289.1"/>
    <property type="molecule type" value="Genomic_DNA"/>
</dbReference>
<dbReference type="InterPro" id="IPR039506">
    <property type="entry name" value="SPOB_a"/>
</dbReference>
<dbReference type="SUPFAM" id="SSF55890">
    <property type="entry name" value="Sporulation response regulatory protein Spo0B"/>
    <property type="match status" value="1"/>
</dbReference>
<dbReference type="SMART" id="SM01317">
    <property type="entry name" value="SPOB_ab"/>
    <property type="match status" value="1"/>
</dbReference>
<accession>A0A0U1P1Y5</accession>
<dbReference type="Gene3D" id="3.30.565.30">
    <property type="entry name" value="Sporulation initiation phosphotransferase B (SpoOB), C-terminal domain"/>
    <property type="match status" value="1"/>
</dbReference>
<dbReference type="RefSeq" id="WP_090637815.1">
    <property type="nucleotide sequence ID" value="NZ_CVRB01000004.1"/>
</dbReference>
<dbReference type="STRING" id="1499688.BN000_04294"/>
<proteinExistence type="predicted"/>
<keyword evidence="3" id="KW-0418">Kinase</keyword>
<dbReference type="InterPro" id="IPR016122">
    <property type="entry name" value="SpoOB_C"/>
</dbReference>
<reference evidence="6" key="1">
    <citation type="submission" date="2015-05" db="EMBL/GenBank/DDBJ databases">
        <authorList>
            <person name="Urmite Genomes"/>
        </authorList>
    </citation>
    <scope>NUCLEOTIDE SEQUENCE [LARGE SCALE GENOMIC DNA]</scope>
    <source>
        <strain evidence="6">LF1</strain>
    </source>
</reference>
<dbReference type="Pfam" id="PF14682">
    <property type="entry name" value="SPOB_ab"/>
    <property type="match status" value="1"/>
</dbReference>
<dbReference type="AlphaFoldDB" id="A0A0U1P1Y5"/>
<evidence type="ECO:0000313" key="5">
    <source>
        <dbReference type="EMBL" id="CRK84289.1"/>
    </source>
</evidence>
<dbReference type="Pfam" id="PF14689">
    <property type="entry name" value="SPOB_a"/>
    <property type="match status" value="1"/>
</dbReference>
<keyword evidence="2 5" id="KW-0808">Transferase</keyword>
<protein>
    <submittedName>
        <fullName evidence="5">Sporulation initiation phosphotransferase B</fullName>
    </submittedName>
</protein>
<feature type="domain" description="Sporulation initiation phosphotransferase B C-terminal" evidence="4">
    <location>
        <begin position="59"/>
        <end position="171"/>
    </location>
</feature>
<dbReference type="Gene3D" id="1.10.287.130">
    <property type="match status" value="1"/>
</dbReference>